<dbReference type="PANTHER" id="PTHR21538:SF23">
    <property type="entry name" value="ANILLIN"/>
    <property type="match status" value="1"/>
</dbReference>
<dbReference type="Pfam" id="PF08174">
    <property type="entry name" value="Anillin"/>
    <property type="match status" value="1"/>
</dbReference>
<dbReference type="SMART" id="SM00233">
    <property type="entry name" value="PH"/>
    <property type="match status" value="1"/>
</dbReference>
<dbReference type="EnsemblMetazoa" id="XM_050649838.1">
    <property type="protein sequence ID" value="XP_050505795.1"/>
    <property type="gene ID" value="LOC126884048"/>
</dbReference>
<dbReference type="RefSeq" id="XP_050505793.1">
    <property type="nucleotide sequence ID" value="XM_050649836.1"/>
</dbReference>
<proteinExistence type="predicted"/>
<accession>A0ABM5K6I6</accession>
<dbReference type="PROSITE" id="PS50003">
    <property type="entry name" value="PH_DOMAIN"/>
    <property type="match status" value="1"/>
</dbReference>
<dbReference type="EnsemblMetazoa" id="XM_050649837.1">
    <property type="protein sequence ID" value="XP_050505794.1"/>
    <property type="gene ID" value="LOC126884048"/>
</dbReference>
<evidence type="ECO:0000256" key="1">
    <source>
        <dbReference type="SAM" id="MobiDB-lite"/>
    </source>
</evidence>
<dbReference type="RefSeq" id="XP_050505795.1">
    <property type="nucleotide sequence ID" value="XM_050649838.1"/>
</dbReference>
<feature type="region of interest" description="Disordered" evidence="1">
    <location>
        <begin position="284"/>
        <end position="303"/>
    </location>
</feature>
<protein>
    <recommendedName>
        <fullName evidence="2">PH domain-containing protein</fullName>
    </recommendedName>
</protein>
<dbReference type="InterPro" id="IPR011993">
    <property type="entry name" value="PH-like_dom_sf"/>
</dbReference>
<feature type="region of interest" description="Disordered" evidence="1">
    <location>
        <begin position="156"/>
        <end position="179"/>
    </location>
</feature>
<dbReference type="InterPro" id="IPR051364">
    <property type="entry name" value="Cytokinesis/Rho-signaling"/>
</dbReference>
<reference evidence="3" key="1">
    <citation type="submission" date="2025-05" db="UniProtKB">
        <authorList>
            <consortium name="EnsemblMetazoa"/>
        </authorList>
    </citation>
    <scope>IDENTIFICATION</scope>
</reference>
<dbReference type="PANTHER" id="PTHR21538">
    <property type="entry name" value="ANILLIN/RHOTEKIN RTKN"/>
    <property type="match status" value="1"/>
</dbReference>
<name>A0ABM5K6I6_DIAVI</name>
<dbReference type="Proteomes" id="UP001652700">
    <property type="component" value="Unplaced"/>
</dbReference>
<dbReference type="EnsemblMetazoa" id="XM_050649836.1">
    <property type="protein sequence ID" value="XP_050505793.1"/>
    <property type="gene ID" value="LOC126884048"/>
</dbReference>
<dbReference type="InterPro" id="IPR012966">
    <property type="entry name" value="AHD"/>
</dbReference>
<feature type="domain" description="PH" evidence="2">
    <location>
        <begin position="543"/>
        <end position="649"/>
    </location>
</feature>
<evidence type="ECO:0000313" key="4">
    <source>
        <dbReference type="Proteomes" id="UP001652700"/>
    </source>
</evidence>
<keyword evidence="4" id="KW-1185">Reference proteome</keyword>
<dbReference type="Gene3D" id="2.30.29.30">
    <property type="entry name" value="Pleckstrin-homology domain (PH domain)/Phosphotyrosine-binding domain (PTB)"/>
    <property type="match status" value="1"/>
</dbReference>
<organism evidence="3 4">
    <name type="scientific">Diabrotica virgifera virgifera</name>
    <name type="common">western corn rootworm</name>
    <dbReference type="NCBI Taxonomy" id="50390"/>
    <lineage>
        <taxon>Eukaryota</taxon>
        <taxon>Metazoa</taxon>
        <taxon>Ecdysozoa</taxon>
        <taxon>Arthropoda</taxon>
        <taxon>Hexapoda</taxon>
        <taxon>Insecta</taxon>
        <taxon>Pterygota</taxon>
        <taxon>Neoptera</taxon>
        <taxon>Endopterygota</taxon>
        <taxon>Coleoptera</taxon>
        <taxon>Polyphaga</taxon>
        <taxon>Cucujiformia</taxon>
        <taxon>Chrysomeloidea</taxon>
        <taxon>Chrysomelidae</taxon>
        <taxon>Galerucinae</taxon>
        <taxon>Diabroticina</taxon>
        <taxon>Diabroticites</taxon>
        <taxon>Diabrotica</taxon>
    </lineage>
</organism>
<dbReference type="SUPFAM" id="SSF50729">
    <property type="entry name" value="PH domain-like"/>
    <property type="match status" value="1"/>
</dbReference>
<dbReference type="GeneID" id="126884048"/>
<sequence>MMTELQKCSMISELTPLKETLLNNIQYVSLNKDNILNNKNSKRENLRKKSIGMDCLNNKNHKVSTLTVSSIDYDCNYIENDLSNQSTLSKKSTDSLFYHEPYEVRHKQPIMGKAALLRRSQVEPSDGFIVQSIILNKYENTLNYYVNRMYSRKQSRMSNVEDENNDDTVNALRDSPADLSGLDTSELNDSFVNKEFQLRHSTDSFNDDSERELLNMSTCSTEIIDVMSSCSEFDPKKFIGNAMGELNNENCNATVNTQDCDKSVGTSHLSSLLSTNDSMRRRKLKRKKSHDVLSEDSSENGSTDSIIDQYKQELFQQHSIIFQITKALKYCKDSKQFFAGKERIEAEKILLVATIAKEALVKEISIMESDTSSFAADFRCIGEIIFSEFALNIKPKRYDEKSQDCEEYFLLIIKCGKTVLASDILREVKNSICISTEYKFSELHSNFEVDIRVYSLVVENRNTHKDIYCPSPKSILKCNKNPKPTRFIPTENVAFTPLGKICIKDTDIAKFKNGKVQMKWRLLSNSSLQQTFNVKIDTNFKLFNKLNGFLTLGIGRGVPTWNRRWCVLEGFVLKYWNYPSEESSEPIDIMDIRYCTVEHVALADRSTCARPRTLFLPIKYTTGSKMYFLSADSQAELELWEHDINFVVRSLILWGAMKNELF</sequence>
<dbReference type="Pfam" id="PF00169">
    <property type="entry name" value="PH"/>
    <property type="match status" value="1"/>
</dbReference>
<evidence type="ECO:0000313" key="3">
    <source>
        <dbReference type="EnsemblMetazoa" id="XP_050505794.1"/>
    </source>
</evidence>
<evidence type="ECO:0000259" key="2">
    <source>
        <dbReference type="PROSITE" id="PS50003"/>
    </source>
</evidence>
<dbReference type="InterPro" id="IPR001849">
    <property type="entry name" value="PH_domain"/>
</dbReference>
<dbReference type="RefSeq" id="XP_050505794.1">
    <property type="nucleotide sequence ID" value="XM_050649837.1"/>
</dbReference>